<dbReference type="FunFam" id="3.30.40.10:FF:000728">
    <property type="entry name" value="Unplaced genomic scaffold supercont1.4, whole genome shotgun sequence"/>
    <property type="match status" value="1"/>
</dbReference>
<name>A0A0F7SM12_PHARH</name>
<protein>
    <submittedName>
        <fullName evidence="7">FOG: Predicted E3 ubiquitin ligase</fullName>
    </submittedName>
</protein>
<dbReference type="PROSITE" id="PS50089">
    <property type="entry name" value="ZF_RING_2"/>
    <property type="match status" value="1"/>
</dbReference>
<evidence type="ECO:0000313" key="7">
    <source>
        <dbReference type="EMBL" id="CED82481.1"/>
    </source>
</evidence>
<dbReference type="EMBL" id="LN483124">
    <property type="protein sequence ID" value="CED82481.1"/>
    <property type="molecule type" value="Genomic_DNA"/>
</dbReference>
<feature type="compositionally biased region" description="Polar residues" evidence="5">
    <location>
        <begin position="290"/>
        <end position="300"/>
    </location>
</feature>
<keyword evidence="1" id="KW-0479">Metal-binding</keyword>
<dbReference type="InterPro" id="IPR001841">
    <property type="entry name" value="Znf_RING"/>
</dbReference>
<feature type="compositionally biased region" description="Polar residues" evidence="5">
    <location>
        <begin position="538"/>
        <end position="547"/>
    </location>
</feature>
<feature type="compositionally biased region" description="Polar residues" evidence="5">
    <location>
        <begin position="357"/>
        <end position="374"/>
    </location>
</feature>
<keyword evidence="2 4" id="KW-0863">Zinc-finger</keyword>
<dbReference type="SMART" id="SM00744">
    <property type="entry name" value="RINGv"/>
    <property type="match status" value="1"/>
</dbReference>
<evidence type="ECO:0000256" key="5">
    <source>
        <dbReference type="SAM" id="MobiDB-lite"/>
    </source>
</evidence>
<feature type="region of interest" description="Disordered" evidence="5">
    <location>
        <begin position="487"/>
        <end position="582"/>
    </location>
</feature>
<feature type="compositionally biased region" description="Low complexity" evidence="5">
    <location>
        <begin position="157"/>
        <end position="174"/>
    </location>
</feature>
<feature type="region of interest" description="Disordered" evidence="5">
    <location>
        <begin position="113"/>
        <end position="174"/>
    </location>
</feature>
<feature type="region of interest" description="Disordered" evidence="5">
    <location>
        <begin position="290"/>
        <end position="321"/>
    </location>
</feature>
<sequence length="945" mass="100985">MVSSLATQDEQAEVSGSHNETQIDLNIPSSSSVPQSTFSTSASSLDVNSSPSADTVASSSGTNTSSPTHVSPSEDPLFSPRARAQELISRVSLELERDNAHFPRMDYVDPSPISSLFHDMPSTTPRAELPSEPSRDQQEASIEVSPSAPLSSEEPQRPSVQNPQPSPSPIQRIPTGTSLIVQGLVQTVARPRLNDSSHRRARPFASTHGSRSFHNRSTGHGSGQVPVFGTRRFADGNAAGVAQQNEVIEDDDDGMPSFEEQASLIGGLLSMATTATARSLLSTTSDLNAIPSTTISSSVSDPVRTDTPDEPSHQPLAQPFNRLPSRFASIVDGIQRRLNALRNVTSNISSPRPHIVTPQSSNTDTPQTSSSVSPQEEGIERVLRRFMTEAFERRDRTRESGSARAQSPSLDGRSEAVEGHDTNAASVESDQRLLETFLSGLQPSLMEALMEFNNSSSEEETVENRMEATEGEMSTLAAEEHMDIGGIESTTSSSSNRADAPESESQVNGGRRMNWMRVHRFSPRLAPASRGNGPSPDGASNSSTSVPNPIPMDERVNVTEPSHVSGSSPTNQGSNVSGRSSVLNVPGERTVVPLIMVGVRSVRAQDIPGIFASTTANEDQLSATAAVSRRTTALNSNSDSVRPNRQELRSDRSRSSIDTSANPTRNRPSPYASSLPARLLRGRSSQTTSVSRTLESDEDAVMSGGSSDSRSAHSHTRSSGFGLLRRALSGIIGNGPASPLSSPQSIVTSTESLPRATLARTSATTSDSSADTTDSADETEIRRSNSFILWVIGGLYAPDHPILTAPGLFTGHLDHDDLWTLAELLGQAKPPTATATEINSSGLTIVHGSEIAGLVKRGHIHLNTSDRCAVCLEDYDDEIECRIMGCKHVFHKECIDRWLNIGRNACPACRTKGVKVKADEQESSVINSSAPEDTISLNAQADTNS</sequence>
<dbReference type="Pfam" id="PF13639">
    <property type="entry name" value="zf-RING_2"/>
    <property type="match status" value="1"/>
</dbReference>
<dbReference type="CDD" id="cd16461">
    <property type="entry name" value="RING-H2_EL5-like"/>
    <property type="match status" value="1"/>
</dbReference>
<evidence type="ECO:0000256" key="4">
    <source>
        <dbReference type="PROSITE-ProRule" id="PRU00175"/>
    </source>
</evidence>
<feature type="region of interest" description="Disordered" evidence="5">
    <location>
        <begin position="629"/>
        <end position="718"/>
    </location>
</feature>
<dbReference type="GO" id="GO:0016874">
    <property type="term" value="F:ligase activity"/>
    <property type="evidence" value="ECO:0007669"/>
    <property type="project" value="UniProtKB-KW"/>
</dbReference>
<feature type="compositionally biased region" description="Polar residues" evidence="5">
    <location>
        <begin position="1"/>
        <end position="28"/>
    </location>
</feature>
<feature type="compositionally biased region" description="Polar residues" evidence="5">
    <location>
        <begin position="657"/>
        <end position="667"/>
    </location>
</feature>
<feature type="region of interest" description="Disordered" evidence="5">
    <location>
        <begin position="190"/>
        <end position="224"/>
    </location>
</feature>
<feature type="region of interest" description="Disordered" evidence="5">
    <location>
        <begin position="344"/>
        <end position="428"/>
    </location>
</feature>
<feature type="region of interest" description="Disordered" evidence="5">
    <location>
        <begin position="453"/>
        <end position="473"/>
    </location>
</feature>
<keyword evidence="3" id="KW-0862">Zinc</keyword>
<feature type="compositionally biased region" description="Low complexity" evidence="5">
    <location>
        <begin position="29"/>
        <end position="60"/>
    </location>
</feature>
<feature type="compositionally biased region" description="Polar residues" evidence="5">
    <location>
        <begin position="739"/>
        <end position="752"/>
    </location>
</feature>
<dbReference type="GO" id="GO:0008270">
    <property type="term" value="F:zinc ion binding"/>
    <property type="evidence" value="ECO:0007669"/>
    <property type="project" value="UniProtKB-KW"/>
</dbReference>
<evidence type="ECO:0000256" key="1">
    <source>
        <dbReference type="ARBA" id="ARBA00022723"/>
    </source>
</evidence>
<evidence type="ECO:0000256" key="3">
    <source>
        <dbReference type="ARBA" id="ARBA00022833"/>
    </source>
</evidence>
<organism evidence="7">
    <name type="scientific">Phaffia rhodozyma</name>
    <name type="common">Yeast</name>
    <name type="synonym">Xanthophyllomyces dendrorhous</name>
    <dbReference type="NCBI Taxonomy" id="264483"/>
    <lineage>
        <taxon>Eukaryota</taxon>
        <taxon>Fungi</taxon>
        <taxon>Dikarya</taxon>
        <taxon>Basidiomycota</taxon>
        <taxon>Agaricomycotina</taxon>
        <taxon>Tremellomycetes</taxon>
        <taxon>Cystofilobasidiales</taxon>
        <taxon>Mrakiaceae</taxon>
        <taxon>Phaffia</taxon>
    </lineage>
</organism>
<dbReference type="SUPFAM" id="SSF57850">
    <property type="entry name" value="RING/U-box"/>
    <property type="match status" value="1"/>
</dbReference>
<feature type="compositionally biased region" description="Polar residues" evidence="5">
    <location>
        <begin position="559"/>
        <end position="582"/>
    </location>
</feature>
<feature type="compositionally biased region" description="Basic and acidic residues" evidence="5">
    <location>
        <begin position="642"/>
        <end position="655"/>
    </location>
</feature>
<dbReference type="AlphaFoldDB" id="A0A0F7SM12"/>
<feature type="region of interest" description="Disordered" evidence="5">
    <location>
        <begin position="920"/>
        <end position="945"/>
    </location>
</feature>
<dbReference type="PANTHER" id="PTHR45969">
    <property type="entry name" value="RING ZINC FINGER PROTEIN-RELATED"/>
    <property type="match status" value="1"/>
</dbReference>
<evidence type="ECO:0000259" key="6">
    <source>
        <dbReference type="PROSITE" id="PS50089"/>
    </source>
</evidence>
<feature type="compositionally biased region" description="Polar residues" evidence="5">
    <location>
        <begin position="923"/>
        <end position="945"/>
    </location>
</feature>
<feature type="domain" description="RING-type" evidence="6">
    <location>
        <begin position="868"/>
        <end position="910"/>
    </location>
</feature>
<feature type="region of interest" description="Disordered" evidence="5">
    <location>
        <begin position="1"/>
        <end position="83"/>
    </location>
</feature>
<dbReference type="InterPro" id="IPR011016">
    <property type="entry name" value="Znf_RING-CH"/>
</dbReference>
<dbReference type="Gene3D" id="3.30.40.10">
    <property type="entry name" value="Zinc/RING finger domain, C3HC4 (zinc finger)"/>
    <property type="match status" value="1"/>
</dbReference>
<feature type="compositionally biased region" description="Polar residues" evidence="5">
    <location>
        <begin position="207"/>
        <end position="219"/>
    </location>
</feature>
<proteinExistence type="predicted"/>
<feature type="compositionally biased region" description="Polar residues" evidence="5">
    <location>
        <begin position="683"/>
        <end position="693"/>
    </location>
</feature>
<dbReference type="PANTHER" id="PTHR45969:SF69">
    <property type="entry name" value="FINGER DOMAIN PROTEIN, PUTATIVE (AFU_ORTHOLOGUE AFUA_3G12190)-RELATED"/>
    <property type="match status" value="1"/>
</dbReference>
<feature type="compositionally biased region" description="Polar residues" evidence="5">
    <location>
        <begin position="61"/>
        <end position="71"/>
    </location>
</feature>
<keyword evidence="7" id="KW-0436">Ligase</keyword>
<dbReference type="SMART" id="SM00184">
    <property type="entry name" value="RING"/>
    <property type="match status" value="1"/>
</dbReference>
<dbReference type="GO" id="GO:0061630">
    <property type="term" value="F:ubiquitin protein ligase activity"/>
    <property type="evidence" value="ECO:0007669"/>
    <property type="project" value="TreeGrafter"/>
</dbReference>
<dbReference type="InterPro" id="IPR013083">
    <property type="entry name" value="Znf_RING/FYVE/PHD"/>
</dbReference>
<accession>A0A0F7SM12</accession>
<feature type="compositionally biased region" description="Low complexity" evidence="5">
    <location>
        <begin position="756"/>
        <end position="773"/>
    </location>
</feature>
<feature type="compositionally biased region" description="Basic and acidic residues" evidence="5">
    <location>
        <begin position="412"/>
        <end position="421"/>
    </location>
</feature>
<feature type="compositionally biased region" description="Basic and acidic residues" evidence="5">
    <location>
        <begin position="378"/>
        <end position="401"/>
    </location>
</feature>
<feature type="compositionally biased region" description="Basic and acidic residues" evidence="5">
    <location>
        <begin position="303"/>
        <end position="312"/>
    </location>
</feature>
<evidence type="ECO:0000256" key="2">
    <source>
        <dbReference type="ARBA" id="ARBA00022771"/>
    </source>
</evidence>
<feature type="region of interest" description="Disordered" evidence="5">
    <location>
        <begin position="734"/>
        <end position="778"/>
    </location>
</feature>
<dbReference type="GO" id="GO:0016567">
    <property type="term" value="P:protein ubiquitination"/>
    <property type="evidence" value="ECO:0007669"/>
    <property type="project" value="TreeGrafter"/>
</dbReference>
<reference evidence="7" key="1">
    <citation type="submission" date="2014-08" db="EMBL/GenBank/DDBJ databases">
        <authorList>
            <person name="Sharma Rahul"/>
            <person name="Thines Marco"/>
        </authorList>
    </citation>
    <scope>NUCLEOTIDE SEQUENCE</scope>
</reference>